<evidence type="ECO:0000256" key="5">
    <source>
        <dbReference type="ARBA" id="ARBA00022692"/>
    </source>
</evidence>
<feature type="transmembrane region" description="Helical" evidence="12">
    <location>
        <begin position="262"/>
        <end position="282"/>
    </location>
</feature>
<evidence type="ECO:0000256" key="9">
    <source>
        <dbReference type="ARBA" id="ARBA00022989"/>
    </source>
</evidence>
<proteinExistence type="predicted"/>
<keyword evidence="11 12" id="KW-0472">Membrane</keyword>
<accession>A0A916NXZ9</accession>
<dbReference type="EMBL" id="CAJVAS010000017">
    <property type="protein sequence ID" value="CAG7636491.1"/>
    <property type="molecule type" value="Genomic_DNA"/>
</dbReference>
<keyword evidence="8" id="KW-0067">ATP-binding</keyword>
<evidence type="ECO:0000256" key="7">
    <source>
        <dbReference type="ARBA" id="ARBA00022777"/>
    </source>
</evidence>
<keyword evidence="7" id="KW-0418">Kinase</keyword>
<evidence type="ECO:0000256" key="8">
    <source>
        <dbReference type="ARBA" id="ARBA00022840"/>
    </source>
</evidence>
<keyword evidence="9 12" id="KW-1133">Transmembrane helix</keyword>
<protein>
    <recommendedName>
        <fullName evidence="13">Signal transduction histidine kinase internal region domain-containing protein</fullName>
    </recommendedName>
</protein>
<name>A0A916NXZ9_9BACL</name>
<feature type="transmembrane region" description="Helical" evidence="12">
    <location>
        <begin position="12"/>
        <end position="34"/>
    </location>
</feature>
<keyword evidence="4" id="KW-0808">Transferase</keyword>
<keyword evidence="10" id="KW-0902">Two-component regulatory system</keyword>
<keyword evidence="15" id="KW-1185">Reference proteome</keyword>
<evidence type="ECO:0000313" key="15">
    <source>
        <dbReference type="Proteomes" id="UP000693672"/>
    </source>
</evidence>
<evidence type="ECO:0000256" key="12">
    <source>
        <dbReference type="SAM" id="Phobius"/>
    </source>
</evidence>
<sequence length="577" mass="65995">MLQKWSLRTRLFAIYSLIVFLIIPLSYAIFYHYYKSMAYQTLNGSLRREATILAEQLSTIIDSADLLAINALYNPSIENWMKETSDLNNKPVLNVFNKMILGLNIDPDGFNRISIIKESGTFLTFGANYNRDQVKKKITSLTWFDDLTRTDRLVLAPHRDDWDSKGKMVVSVVRKGALGTLIEIQIPYSYLDAILSKGKYITNGKQVILYGGDRQVIHPLTPLPAPSVQEVTAEQNLRNSGWRLVVTQPIDLLLKSARETGYWMAAIAAGLSLISLAMFYFFTTKTTRPLVQLSQAMARLPGDARANAELEKLFARWDDRETHNEIVHLHRAFKDMLQRLEESKQQAVDAHSRELQAQFLALQAQMNPHFLYNTLTLIGMLGMEDGNEEIMKITSELVQMLRYISYESRELVSLKEEIDHTLRYLDIMETRYRGHLFVDVRIEGDLGKVCVPKLTVQPFLENCVKHGFEGKKYPWRIELHISVTDAGWSVHIRDDGDGFDSEYLRTFTDKQNDFKRTGLFSDQGSVGIMNTYIRLHHTFGSALQFDIGNNEAGGAFIYLGCRLTEEEDWIDQNIACG</sequence>
<dbReference type="Proteomes" id="UP000693672">
    <property type="component" value="Unassembled WGS sequence"/>
</dbReference>
<dbReference type="PANTHER" id="PTHR34220">
    <property type="entry name" value="SENSOR HISTIDINE KINASE YPDA"/>
    <property type="match status" value="1"/>
</dbReference>
<evidence type="ECO:0000256" key="4">
    <source>
        <dbReference type="ARBA" id="ARBA00022679"/>
    </source>
</evidence>
<dbReference type="Pfam" id="PF06580">
    <property type="entry name" value="His_kinase"/>
    <property type="match status" value="1"/>
</dbReference>
<dbReference type="GO" id="GO:0005524">
    <property type="term" value="F:ATP binding"/>
    <property type="evidence" value="ECO:0007669"/>
    <property type="project" value="UniProtKB-KW"/>
</dbReference>
<dbReference type="AlphaFoldDB" id="A0A916NXZ9"/>
<comment type="subcellular location">
    <subcellularLocation>
        <location evidence="1">Cell membrane</location>
        <topology evidence="1">Multi-pass membrane protein</topology>
    </subcellularLocation>
</comment>
<evidence type="ECO:0000313" key="14">
    <source>
        <dbReference type="EMBL" id="CAG7636491.1"/>
    </source>
</evidence>
<dbReference type="PANTHER" id="PTHR34220:SF11">
    <property type="entry name" value="SENSOR PROTEIN KINASE HPTS"/>
    <property type="match status" value="1"/>
</dbReference>
<evidence type="ECO:0000256" key="2">
    <source>
        <dbReference type="ARBA" id="ARBA00022475"/>
    </source>
</evidence>
<evidence type="ECO:0000256" key="10">
    <source>
        <dbReference type="ARBA" id="ARBA00023012"/>
    </source>
</evidence>
<dbReference type="InterPro" id="IPR010559">
    <property type="entry name" value="Sig_transdc_His_kin_internal"/>
</dbReference>
<dbReference type="GO" id="GO:0005886">
    <property type="term" value="C:plasma membrane"/>
    <property type="evidence" value="ECO:0007669"/>
    <property type="project" value="UniProtKB-SubCell"/>
</dbReference>
<keyword evidence="3" id="KW-0597">Phosphoprotein</keyword>
<dbReference type="RefSeq" id="WP_218093500.1">
    <property type="nucleotide sequence ID" value="NZ_CAJVAS010000017.1"/>
</dbReference>
<organism evidence="14 15">
    <name type="scientific">Paenibacillus solanacearum</name>
    <dbReference type="NCBI Taxonomy" id="2048548"/>
    <lineage>
        <taxon>Bacteria</taxon>
        <taxon>Bacillati</taxon>
        <taxon>Bacillota</taxon>
        <taxon>Bacilli</taxon>
        <taxon>Bacillales</taxon>
        <taxon>Paenibacillaceae</taxon>
        <taxon>Paenibacillus</taxon>
    </lineage>
</organism>
<comment type="caution">
    <text evidence="14">The sequence shown here is derived from an EMBL/GenBank/DDBJ whole genome shotgun (WGS) entry which is preliminary data.</text>
</comment>
<dbReference type="InterPro" id="IPR050640">
    <property type="entry name" value="Bact_2-comp_sensor_kinase"/>
</dbReference>
<feature type="domain" description="Signal transduction histidine kinase internal region" evidence="13">
    <location>
        <begin position="357"/>
        <end position="434"/>
    </location>
</feature>
<dbReference type="GO" id="GO:0000155">
    <property type="term" value="F:phosphorelay sensor kinase activity"/>
    <property type="evidence" value="ECO:0007669"/>
    <property type="project" value="InterPro"/>
</dbReference>
<reference evidence="14" key="1">
    <citation type="submission" date="2021-06" db="EMBL/GenBank/DDBJ databases">
        <authorList>
            <person name="Criscuolo A."/>
        </authorList>
    </citation>
    <scope>NUCLEOTIDE SEQUENCE</scope>
    <source>
        <strain evidence="14">CIP111600</strain>
    </source>
</reference>
<evidence type="ECO:0000256" key="6">
    <source>
        <dbReference type="ARBA" id="ARBA00022741"/>
    </source>
</evidence>
<keyword evidence="6" id="KW-0547">Nucleotide-binding</keyword>
<evidence type="ECO:0000256" key="1">
    <source>
        <dbReference type="ARBA" id="ARBA00004651"/>
    </source>
</evidence>
<keyword evidence="5 12" id="KW-0812">Transmembrane</keyword>
<evidence type="ECO:0000256" key="3">
    <source>
        <dbReference type="ARBA" id="ARBA00022553"/>
    </source>
</evidence>
<keyword evidence="2" id="KW-1003">Cell membrane</keyword>
<evidence type="ECO:0000259" key="13">
    <source>
        <dbReference type="Pfam" id="PF06580"/>
    </source>
</evidence>
<gene>
    <name evidence="14" type="ORF">PAESOLCIP111_03755</name>
</gene>
<evidence type="ECO:0000256" key="11">
    <source>
        <dbReference type="ARBA" id="ARBA00023136"/>
    </source>
</evidence>